<reference evidence="2 3" key="1">
    <citation type="submission" date="2019-03" db="EMBL/GenBank/DDBJ databases">
        <title>Single cell metagenomics reveals metabolic interactions within the superorganism composed of flagellate Streblomastix strix and complex community of Bacteroidetes bacteria on its surface.</title>
        <authorList>
            <person name="Treitli S.C."/>
            <person name="Kolisko M."/>
            <person name="Husnik F."/>
            <person name="Keeling P."/>
            <person name="Hampl V."/>
        </authorList>
    </citation>
    <scope>NUCLEOTIDE SEQUENCE [LARGE SCALE GENOMIC DNA]</scope>
    <source>
        <strain evidence="2">ST1C</strain>
    </source>
</reference>
<accession>A0A5J4U9W5</accession>
<organism evidence="2 3">
    <name type="scientific">Streblomastix strix</name>
    <dbReference type="NCBI Taxonomy" id="222440"/>
    <lineage>
        <taxon>Eukaryota</taxon>
        <taxon>Metamonada</taxon>
        <taxon>Preaxostyla</taxon>
        <taxon>Oxymonadida</taxon>
        <taxon>Streblomastigidae</taxon>
        <taxon>Streblomastix</taxon>
    </lineage>
</organism>
<keyword evidence="1" id="KW-1133">Transmembrane helix</keyword>
<comment type="caution">
    <text evidence="2">The sequence shown here is derived from an EMBL/GenBank/DDBJ whole genome shotgun (WGS) entry which is preliminary data.</text>
</comment>
<feature type="non-terminal residue" evidence="2">
    <location>
        <position position="1"/>
    </location>
</feature>
<evidence type="ECO:0000256" key="1">
    <source>
        <dbReference type="SAM" id="Phobius"/>
    </source>
</evidence>
<protein>
    <submittedName>
        <fullName evidence="2">Uncharacterized protein</fullName>
    </submittedName>
</protein>
<dbReference type="AlphaFoldDB" id="A0A5J4U9W5"/>
<keyword evidence="1" id="KW-0472">Membrane</keyword>
<feature type="transmembrane region" description="Helical" evidence="1">
    <location>
        <begin position="98"/>
        <end position="120"/>
    </location>
</feature>
<sequence length="323" mass="37170">DERDERGYIIWPPSDATPLPLVIQGDVQGNRVVFGMSDYTWLNARQRWYGILASNDGGKKFTGLDGVEDQPVKLNVVVEEGEQFVNFMRFQLAAWQAYLIPPVVVTFLTLFGAYLIFLYLKNKELKKQEENRIQILQQSKDVQVNLNNEERMRQQNANQEWLDHYEEGMEEVIENQNVPNPYKDYTIRDEMMTDHTPYRGNRQLSPSTVNINSSSLSSIQSIQSQSSSSSSYAQLRPQPRIVSYNPHAKFTGHLANNIPPPMDFSWLQQGSQELVGIDWGEAGPPPTLSLAYQGIFRLPEDVVEKQIQWEKTYKHKIPIPQHI</sequence>
<dbReference type="EMBL" id="SNRW01018608">
    <property type="protein sequence ID" value="KAA6367168.1"/>
    <property type="molecule type" value="Genomic_DNA"/>
</dbReference>
<dbReference type="Proteomes" id="UP000324800">
    <property type="component" value="Unassembled WGS sequence"/>
</dbReference>
<proteinExistence type="predicted"/>
<name>A0A5J4U9W5_9EUKA</name>
<keyword evidence="1" id="KW-0812">Transmembrane</keyword>
<evidence type="ECO:0000313" key="3">
    <source>
        <dbReference type="Proteomes" id="UP000324800"/>
    </source>
</evidence>
<gene>
    <name evidence="2" type="ORF">EZS28_037305</name>
</gene>
<evidence type="ECO:0000313" key="2">
    <source>
        <dbReference type="EMBL" id="KAA6367168.1"/>
    </source>
</evidence>